<dbReference type="GO" id="GO:0004674">
    <property type="term" value="F:protein serine/threonine kinase activity"/>
    <property type="evidence" value="ECO:0007669"/>
    <property type="project" value="UniProtKB-UniRule"/>
</dbReference>
<dbReference type="GO" id="GO:0043531">
    <property type="term" value="F:ADP binding"/>
    <property type="evidence" value="ECO:0007669"/>
    <property type="project" value="UniProtKB-UniRule"/>
</dbReference>
<keyword evidence="1 5" id="KW-0723">Serine/threonine-protein kinase</keyword>
<dbReference type="KEGG" id="ovb:NB640_02360"/>
<keyword evidence="3 5" id="KW-0547">Nucleotide-binding</keyword>
<dbReference type="HAMAP" id="MF_01062">
    <property type="entry name" value="PSRP"/>
    <property type="match status" value="1"/>
</dbReference>
<dbReference type="GO" id="GO:0016776">
    <property type="term" value="F:phosphotransferase activity, phosphate group as acceptor"/>
    <property type="evidence" value="ECO:0007669"/>
    <property type="project" value="UniProtKB-UniRule"/>
</dbReference>
<evidence type="ECO:0000256" key="3">
    <source>
        <dbReference type="ARBA" id="ARBA00022741"/>
    </source>
</evidence>
<comment type="similarity">
    <text evidence="5">Belongs to the pyruvate, phosphate/water dikinase regulatory protein family. PSRP subfamily.</text>
</comment>
<dbReference type="GO" id="GO:0005524">
    <property type="term" value="F:ATP binding"/>
    <property type="evidence" value="ECO:0007669"/>
    <property type="project" value="InterPro"/>
</dbReference>
<evidence type="ECO:0000256" key="2">
    <source>
        <dbReference type="ARBA" id="ARBA00022679"/>
    </source>
</evidence>
<accession>A0A9E9M0Z2</accession>
<dbReference type="NCBIfam" id="NF003742">
    <property type="entry name" value="PRK05339.1"/>
    <property type="match status" value="1"/>
</dbReference>
<dbReference type="PANTHER" id="PTHR31756">
    <property type="entry name" value="PYRUVATE, PHOSPHATE DIKINASE REGULATORY PROTEIN 1, CHLOROPLASTIC"/>
    <property type="match status" value="1"/>
</dbReference>
<evidence type="ECO:0000256" key="1">
    <source>
        <dbReference type="ARBA" id="ARBA00022527"/>
    </source>
</evidence>
<dbReference type="PANTHER" id="PTHR31756:SF3">
    <property type="entry name" value="PYRUVATE, PHOSPHATE DIKINASE REGULATORY PROTEIN 1, CHLOROPLASTIC"/>
    <property type="match status" value="1"/>
</dbReference>
<proteinExistence type="inferred from homology"/>
<comment type="catalytic activity">
    <reaction evidence="5">
        <text>[pyruvate, water dikinase]-phosphate + phosphate + H(+) = [pyruvate, water dikinase] + diphosphate</text>
        <dbReference type="Rhea" id="RHEA:48580"/>
        <dbReference type="Rhea" id="RHEA-COMP:11425"/>
        <dbReference type="Rhea" id="RHEA-COMP:11426"/>
        <dbReference type="ChEBI" id="CHEBI:15378"/>
        <dbReference type="ChEBI" id="CHEBI:33019"/>
        <dbReference type="ChEBI" id="CHEBI:43176"/>
        <dbReference type="ChEBI" id="CHEBI:43474"/>
        <dbReference type="ChEBI" id="CHEBI:68546"/>
        <dbReference type="EC" id="2.7.4.28"/>
    </reaction>
</comment>
<dbReference type="EC" id="2.7.4.28" evidence="5"/>
<dbReference type="Proteomes" id="UP001156215">
    <property type="component" value="Chromosome"/>
</dbReference>
<comment type="catalytic activity">
    <reaction evidence="5">
        <text>[pyruvate, water dikinase] + ADP = [pyruvate, water dikinase]-phosphate + AMP + H(+)</text>
        <dbReference type="Rhea" id="RHEA:46020"/>
        <dbReference type="Rhea" id="RHEA-COMP:11425"/>
        <dbReference type="Rhea" id="RHEA-COMP:11426"/>
        <dbReference type="ChEBI" id="CHEBI:15378"/>
        <dbReference type="ChEBI" id="CHEBI:43176"/>
        <dbReference type="ChEBI" id="CHEBI:68546"/>
        <dbReference type="ChEBI" id="CHEBI:456215"/>
        <dbReference type="ChEBI" id="CHEBI:456216"/>
        <dbReference type="EC" id="2.7.11.33"/>
    </reaction>
</comment>
<keyword evidence="2 5" id="KW-0808">Transferase</keyword>
<name>A0A9E9M0Z2_9BURK</name>
<dbReference type="InterPro" id="IPR026530">
    <property type="entry name" value="PSRP"/>
</dbReference>
<dbReference type="EMBL" id="CP098242">
    <property type="protein sequence ID" value="WAW10523.1"/>
    <property type="molecule type" value="Genomic_DNA"/>
</dbReference>
<evidence type="ECO:0000256" key="4">
    <source>
        <dbReference type="ARBA" id="ARBA00022777"/>
    </source>
</evidence>
<organism evidence="6 7">
    <name type="scientific">Oxalobacter vibrioformis</name>
    <dbReference type="NCBI Taxonomy" id="933080"/>
    <lineage>
        <taxon>Bacteria</taxon>
        <taxon>Pseudomonadati</taxon>
        <taxon>Pseudomonadota</taxon>
        <taxon>Betaproteobacteria</taxon>
        <taxon>Burkholderiales</taxon>
        <taxon>Oxalobacteraceae</taxon>
        <taxon>Oxalobacter</taxon>
    </lineage>
</organism>
<sequence>MTKNSTQPMRSVYIVSDGTGLTAEALARSVLSQFDLEFHKIRLPFIDTPEKTQEVTDRIQRNKGHNEDRPIVFSTLVKPELLSILHKADALHIDVMQPFISQVIGELGTQSKQEIGLSHQMTGTDEYEDRMEAIHFTIAHDDGQSHTNLEAADIILLGVSRVGKTPTSLYLAIQYGLKVANYPLIPEDFERGHLPPVLNQYKGKLFGLSINPVRLSQIRDSRRPGSKYASLENCRYEVSAAENMMKKNGITFLSSTNKSIEEISSTIIHELEEAAPAD</sequence>
<evidence type="ECO:0000313" key="7">
    <source>
        <dbReference type="Proteomes" id="UP001156215"/>
    </source>
</evidence>
<dbReference type="EC" id="2.7.11.33" evidence="5"/>
<protein>
    <recommendedName>
        <fullName evidence="5">Putative phosphoenolpyruvate synthase regulatory protein</fullName>
        <shortName evidence="5">PEP synthase regulatory protein</shortName>
        <shortName evidence="5">PSRP</shortName>
        <ecNumber evidence="5">2.7.11.33</ecNumber>
        <ecNumber evidence="5">2.7.4.28</ecNumber>
    </recommendedName>
    <alternativeName>
        <fullName evidence="5">Pyruvate, water dikinase regulatory protein</fullName>
    </alternativeName>
</protein>
<comment type="function">
    <text evidence="5">Bifunctional serine/threonine kinase and phosphorylase involved in the regulation of the phosphoenolpyruvate synthase (PEPS) by catalyzing its phosphorylation/dephosphorylation.</text>
</comment>
<evidence type="ECO:0000256" key="5">
    <source>
        <dbReference type="HAMAP-Rule" id="MF_01062"/>
    </source>
</evidence>
<keyword evidence="7" id="KW-1185">Reference proteome</keyword>
<reference evidence="6" key="1">
    <citation type="journal article" date="2022" name="Front. Microbiol.">
        <title>New perspectives on an old grouping: The genomic and phenotypic variability of Oxalobacter formigenes and the implications for calcium oxalate stone prevention.</title>
        <authorList>
            <person name="Chmiel J.A."/>
            <person name="Carr C."/>
            <person name="Stuivenberg G.A."/>
            <person name="Venema R."/>
            <person name="Chanyi R.M."/>
            <person name="Al K.F."/>
            <person name="Giguere D."/>
            <person name="Say H."/>
            <person name="Akouris P.P."/>
            <person name="Dominguez Romero S.A."/>
            <person name="Kwong A."/>
            <person name="Tai V."/>
            <person name="Koval S.F."/>
            <person name="Razvi H."/>
            <person name="Bjazevic J."/>
            <person name="Burton J.P."/>
        </authorList>
    </citation>
    <scope>NUCLEOTIDE SEQUENCE</scope>
    <source>
        <strain evidence="6">WoOx3</strain>
    </source>
</reference>
<dbReference type="Pfam" id="PF03618">
    <property type="entry name" value="Kinase-PPPase"/>
    <property type="match status" value="1"/>
</dbReference>
<gene>
    <name evidence="6" type="ORF">NB640_02360</name>
</gene>
<dbReference type="RefSeq" id="WP_269309540.1">
    <property type="nucleotide sequence ID" value="NZ_CP098242.1"/>
</dbReference>
<feature type="binding site" evidence="5">
    <location>
        <begin position="158"/>
        <end position="165"/>
    </location>
    <ligand>
        <name>ADP</name>
        <dbReference type="ChEBI" id="CHEBI:456216"/>
    </ligand>
</feature>
<dbReference type="InterPro" id="IPR005177">
    <property type="entry name" value="Kinase-pyrophosphorylase"/>
</dbReference>
<keyword evidence="4 5" id="KW-0418">Kinase</keyword>
<evidence type="ECO:0000313" key="6">
    <source>
        <dbReference type="EMBL" id="WAW10523.1"/>
    </source>
</evidence>
<dbReference type="AlphaFoldDB" id="A0A9E9M0Z2"/>